<dbReference type="AlphaFoldDB" id="A0A074X207"/>
<evidence type="ECO:0000256" key="1">
    <source>
        <dbReference type="SAM" id="SignalP"/>
    </source>
</evidence>
<dbReference type="OrthoDB" id="3824272at2759"/>
<accession>A0A074X207</accession>
<organism evidence="2 3">
    <name type="scientific">Aureobasidium namibiae CBS 147.97</name>
    <dbReference type="NCBI Taxonomy" id="1043004"/>
    <lineage>
        <taxon>Eukaryota</taxon>
        <taxon>Fungi</taxon>
        <taxon>Dikarya</taxon>
        <taxon>Ascomycota</taxon>
        <taxon>Pezizomycotina</taxon>
        <taxon>Dothideomycetes</taxon>
        <taxon>Dothideomycetidae</taxon>
        <taxon>Dothideales</taxon>
        <taxon>Saccotheciaceae</taxon>
        <taxon>Aureobasidium</taxon>
    </lineage>
</organism>
<keyword evidence="1" id="KW-0732">Signal</keyword>
<reference evidence="2 3" key="1">
    <citation type="journal article" date="2014" name="BMC Genomics">
        <title>Genome sequencing of four Aureobasidium pullulans varieties: biotechnological potential, stress tolerance, and description of new species.</title>
        <authorList>
            <person name="Gostin Ar C."/>
            <person name="Ohm R.A."/>
            <person name="Kogej T."/>
            <person name="Sonjak S."/>
            <person name="Turk M."/>
            <person name="Zajc J."/>
            <person name="Zalar P."/>
            <person name="Grube M."/>
            <person name="Sun H."/>
            <person name="Han J."/>
            <person name="Sharma A."/>
            <person name="Chiniquy J."/>
            <person name="Ngan C.Y."/>
            <person name="Lipzen A."/>
            <person name="Barry K."/>
            <person name="Grigoriev I.V."/>
            <person name="Gunde-Cimerman N."/>
        </authorList>
    </citation>
    <scope>NUCLEOTIDE SEQUENCE [LARGE SCALE GENOMIC DNA]</scope>
    <source>
        <strain evidence="2 3">CBS 147.97</strain>
    </source>
</reference>
<gene>
    <name evidence="2" type="ORF">M436DRAFT_57948</name>
</gene>
<dbReference type="RefSeq" id="XP_013422815.1">
    <property type="nucleotide sequence ID" value="XM_013567361.1"/>
</dbReference>
<evidence type="ECO:0000313" key="2">
    <source>
        <dbReference type="EMBL" id="KEQ68621.1"/>
    </source>
</evidence>
<sequence>MKTASIAAAAAAMFTTMVEAQAFTLKMRSSDDRYNDVPVVAWNGMFIAELNGNSTTATCPPWDTNCAGRDTTIFSGPTVGGQATQMWMGILQEHGQRVYTHPPPKGLFESTGYGDLISYTAAGNDESANVPKVDDFNDLWNIVTIDNDNGLYGSVRGDQALAHGPDNRYVFDLCTASNNPWGGETHIISTVSKYCYPVMIVVEPTDAAAPQFYNCDGCELRGKDLAKDGPACAPPFCGSNNRWWWI</sequence>
<protein>
    <submittedName>
        <fullName evidence="2">Uncharacterized protein</fullName>
    </submittedName>
</protein>
<dbReference type="EMBL" id="KL584727">
    <property type="protein sequence ID" value="KEQ68621.1"/>
    <property type="molecule type" value="Genomic_DNA"/>
</dbReference>
<dbReference type="GeneID" id="25412565"/>
<dbReference type="HOGENOM" id="CLU_1081774_0_0_1"/>
<feature type="chain" id="PRO_5001702982" evidence="1">
    <location>
        <begin position="21"/>
        <end position="246"/>
    </location>
</feature>
<name>A0A074X207_9PEZI</name>
<keyword evidence="3" id="KW-1185">Reference proteome</keyword>
<proteinExistence type="predicted"/>
<dbReference type="Proteomes" id="UP000027730">
    <property type="component" value="Unassembled WGS sequence"/>
</dbReference>
<feature type="signal peptide" evidence="1">
    <location>
        <begin position="1"/>
        <end position="20"/>
    </location>
</feature>
<evidence type="ECO:0000313" key="3">
    <source>
        <dbReference type="Proteomes" id="UP000027730"/>
    </source>
</evidence>